<dbReference type="GO" id="GO:0008237">
    <property type="term" value="F:metallopeptidase activity"/>
    <property type="evidence" value="ECO:0007669"/>
    <property type="project" value="InterPro"/>
</dbReference>
<gene>
    <name evidence="5" type="ORF">LX64_00668</name>
</gene>
<dbReference type="Gene3D" id="3.40.390.10">
    <property type="entry name" value="Collagenase (Catalytic Domain)"/>
    <property type="match status" value="1"/>
</dbReference>
<reference evidence="5 6" key="1">
    <citation type="submission" date="2018-06" db="EMBL/GenBank/DDBJ databases">
        <title>Genomic Encyclopedia of Archaeal and Bacterial Type Strains, Phase II (KMG-II): from individual species to whole genera.</title>
        <authorList>
            <person name="Goeker M."/>
        </authorList>
    </citation>
    <scope>NUCLEOTIDE SEQUENCE [LARGE SCALE GENOMIC DNA]</scope>
    <source>
        <strain evidence="5 6">DSM 23857</strain>
    </source>
</reference>
<dbReference type="RefSeq" id="WP_111596160.1">
    <property type="nucleotide sequence ID" value="NZ_QLLL01000001.1"/>
</dbReference>
<evidence type="ECO:0000259" key="4">
    <source>
        <dbReference type="Pfam" id="PF17148"/>
    </source>
</evidence>
<evidence type="ECO:0000256" key="2">
    <source>
        <dbReference type="SAM" id="SignalP"/>
    </source>
</evidence>
<dbReference type="EMBL" id="QLLL01000001">
    <property type="protein sequence ID" value="RAJ11061.1"/>
    <property type="molecule type" value="Genomic_DNA"/>
</dbReference>
<dbReference type="PANTHER" id="PTHR38478">
    <property type="entry name" value="PEPTIDASE M1A AND M12B"/>
    <property type="match status" value="1"/>
</dbReference>
<dbReference type="InterPro" id="IPR032534">
    <property type="entry name" value="EcxA_zinc-bd"/>
</dbReference>
<feature type="compositionally biased region" description="Polar residues" evidence="1">
    <location>
        <begin position="24"/>
        <end position="35"/>
    </location>
</feature>
<evidence type="ECO:0000259" key="3">
    <source>
        <dbReference type="Pfam" id="PF16313"/>
    </source>
</evidence>
<dbReference type="SUPFAM" id="SSF55486">
    <property type="entry name" value="Metalloproteases ('zincins'), catalytic domain"/>
    <property type="match status" value="1"/>
</dbReference>
<organism evidence="5 6">
    <name type="scientific">Chitinophaga skermanii</name>
    <dbReference type="NCBI Taxonomy" id="331697"/>
    <lineage>
        <taxon>Bacteria</taxon>
        <taxon>Pseudomonadati</taxon>
        <taxon>Bacteroidota</taxon>
        <taxon>Chitinophagia</taxon>
        <taxon>Chitinophagales</taxon>
        <taxon>Chitinophagaceae</taxon>
        <taxon>Chitinophaga</taxon>
    </lineage>
</organism>
<evidence type="ECO:0000313" key="6">
    <source>
        <dbReference type="Proteomes" id="UP000249547"/>
    </source>
</evidence>
<sequence>MTYKSPLSGLCLGLLVASLATPPSFAQSKTSPVDTSKSAAAAPKKPSIADKVKSSRKEDGLFTLYQDTVTGSVQMYIRKDQLNKPFVYQSFSMNGPTTLFLNQSMHRSNFVFKMKKAYDKVEFQLVNTNFYYDPNNAVSKTDGVDISEAVFFSDKPSAEDENGYLIAVDGLMLSDKLDPVKPTTPPGMPPGAMFNLGGLNPTKSKYYKISAYPTNTAIQVDLAYDNPMPFNGGGKDITDARYVRVRMQHTFIEMPKNDFRARLEDPRIGYFSEEVNDQTSLSATPYRDRIHRWNLKKKDPNAAISEPVEPIVWYVENTTPVEYRQTIIEAGLKWNEAFEKAGFKNAVVMKMQPDDATWDPGDVQYNVIRWVASATPSYGAIGPSFVNPVTGQILGADITVEWASGSYSPVLEDLLSNNGAAFNNQAIDNHFHPDGARCTMAAELKAQFVAGATFVEAGNASPAEVSEMHKQFLYYLILHEMGHTLGLNHNMKSSQLWSPAEINNKSLTRQYGQLGSVMDYPAINVALDKSQQGDYYTTKPGPYDLWAIEYGYVETTPENEKATLDKILARSTDPKLAFGNDADDMRSPGKAIDPRVMINDLTNDAVAYAEDRYKLVNNIMPKLKAKYSKPGQSYAELRARYGTLVGQRNSMTQVVSRYIGGVYVDRSFADQNSSTKPFTPVPYELQKKAMTVLTKYVFAPDAFKADESLYPYLQMQRRGFNFMSGTEDPKITGNFAAHGGGAIMHILHPTTLQRITNSRLYGNKYTAAEVVGDLTKAIFAADLAGNVNVYRQYLQNEYVRQLAAIPGSTMYDSVSKGVAIYNLKKIRQQLAAAVVGDEETKAHRANIVFTIDKALAVK</sequence>
<dbReference type="InterPro" id="IPR024079">
    <property type="entry name" value="MetalloPept_cat_dom_sf"/>
</dbReference>
<evidence type="ECO:0000313" key="5">
    <source>
        <dbReference type="EMBL" id="RAJ11061.1"/>
    </source>
</evidence>
<feature type="region of interest" description="Disordered" evidence="1">
    <location>
        <begin position="24"/>
        <end position="50"/>
    </location>
</feature>
<feature type="domain" description="EcxA zinc-binding" evidence="3">
    <location>
        <begin position="466"/>
        <end position="781"/>
    </location>
</feature>
<name>A0A327R339_9BACT</name>
<protein>
    <submittedName>
        <fullName evidence="5">Uncharacterized protein DUF5117</fullName>
    </submittedName>
</protein>
<dbReference type="CDD" id="cd04276">
    <property type="entry name" value="ZnMc_MMP_like_2"/>
    <property type="match status" value="1"/>
</dbReference>
<comment type="caution">
    <text evidence="5">The sequence shown here is derived from an EMBL/GenBank/DDBJ whole genome shotgun (WGS) entry which is preliminary data.</text>
</comment>
<dbReference type="PANTHER" id="PTHR38478:SF1">
    <property type="entry name" value="ZINC DEPENDENT METALLOPROTEASE DOMAIN LIPOPROTEIN"/>
    <property type="match status" value="1"/>
</dbReference>
<evidence type="ECO:0000256" key="1">
    <source>
        <dbReference type="SAM" id="MobiDB-lite"/>
    </source>
</evidence>
<dbReference type="Pfam" id="PF16313">
    <property type="entry name" value="DUF4953"/>
    <property type="match status" value="1"/>
</dbReference>
<feature type="signal peptide" evidence="2">
    <location>
        <begin position="1"/>
        <end position="26"/>
    </location>
</feature>
<feature type="chain" id="PRO_5016389919" evidence="2">
    <location>
        <begin position="27"/>
        <end position="858"/>
    </location>
</feature>
<dbReference type="InterPro" id="IPR033413">
    <property type="entry name" value="DUF5117"/>
</dbReference>
<keyword evidence="6" id="KW-1185">Reference proteome</keyword>
<dbReference type="AlphaFoldDB" id="A0A327R339"/>
<dbReference type="Proteomes" id="UP000249547">
    <property type="component" value="Unassembled WGS sequence"/>
</dbReference>
<keyword evidence="2" id="KW-0732">Signal</keyword>
<dbReference type="Pfam" id="PF17148">
    <property type="entry name" value="DUF5117"/>
    <property type="match status" value="1"/>
</dbReference>
<dbReference type="OrthoDB" id="9776599at2"/>
<feature type="compositionally biased region" description="Low complexity" evidence="1">
    <location>
        <begin position="36"/>
        <end position="46"/>
    </location>
</feature>
<feature type="domain" description="DUF5117" evidence="4">
    <location>
        <begin position="194"/>
        <end position="298"/>
    </location>
</feature>
<proteinExistence type="predicted"/>
<accession>A0A327R339</accession>
<dbReference type="InterPro" id="IPR034032">
    <property type="entry name" value="Zn_MMP-like_bac"/>
</dbReference>